<dbReference type="Proteomes" id="UP000050277">
    <property type="component" value="Unassembled WGS sequence"/>
</dbReference>
<dbReference type="AlphaFoldDB" id="A0A0P6YJV9"/>
<gene>
    <name evidence="1" type="ORF">SE18_08680</name>
</gene>
<reference evidence="1 2" key="1">
    <citation type="submission" date="2015-07" db="EMBL/GenBank/DDBJ databases">
        <title>Whole genome sequence of Herpetosiphon geysericola DSM 7119.</title>
        <authorList>
            <person name="Hemp J."/>
            <person name="Ward L.M."/>
            <person name="Pace L.A."/>
            <person name="Fischer W.W."/>
        </authorList>
    </citation>
    <scope>NUCLEOTIDE SEQUENCE [LARGE SCALE GENOMIC DNA]</scope>
    <source>
        <strain evidence="1 2">DSM 7119</strain>
    </source>
</reference>
<organism evidence="1 2">
    <name type="scientific">Herpetosiphon geysericola</name>
    <dbReference type="NCBI Taxonomy" id="70996"/>
    <lineage>
        <taxon>Bacteria</taxon>
        <taxon>Bacillati</taxon>
        <taxon>Chloroflexota</taxon>
        <taxon>Chloroflexia</taxon>
        <taxon>Herpetosiphonales</taxon>
        <taxon>Herpetosiphonaceae</taxon>
        <taxon>Herpetosiphon</taxon>
    </lineage>
</organism>
<dbReference type="EMBL" id="LGKP01000014">
    <property type="protein sequence ID" value="KPL90017.1"/>
    <property type="molecule type" value="Genomic_DNA"/>
</dbReference>
<protein>
    <submittedName>
        <fullName evidence="1">Uncharacterized protein</fullName>
    </submittedName>
</protein>
<sequence>MATDQTCPICKRPLVKITRANFLWHEANCKRERELDQRAAELAQQSLADLPIDSKAINKLEAAVHHGWTIVAHLHENRVILYYRNLEFVGDNLRDVLKKIV</sequence>
<evidence type="ECO:0000313" key="2">
    <source>
        <dbReference type="Proteomes" id="UP000050277"/>
    </source>
</evidence>
<comment type="caution">
    <text evidence="1">The sequence shown here is derived from an EMBL/GenBank/DDBJ whole genome shotgun (WGS) entry which is preliminary data.</text>
</comment>
<proteinExistence type="predicted"/>
<dbReference type="STRING" id="70996.SE18_08680"/>
<keyword evidence="2" id="KW-1185">Reference proteome</keyword>
<dbReference type="RefSeq" id="WP_054534050.1">
    <property type="nucleotide sequence ID" value="NZ_LGKP01000014.1"/>
</dbReference>
<name>A0A0P6YJV9_9CHLR</name>
<evidence type="ECO:0000313" key="1">
    <source>
        <dbReference type="EMBL" id="KPL90017.1"/>
    </source>
</evidence>
<accession>A0A0P6YJV9</accession>